<keyword evidence="6" id="KW-1185">Reference proteome</keyword>
<dbReference type="STRING" id="1499967.U27_03662"/>
<dbReference type="InterPro" id="IPR011991">
    <property type="entry name" value="ArsR-like_HTH"/>
</dbReference>
<protein>
    <submittedName>
        <fullName evidence="5">Transcriptional regulator, ArsR family</fullName>
    </submittedName>
</protein>
<dbReference type="HOGENOM" id="CLU_097806_3_2_0"/>
<evidence type="ECO:0000256" key="1">
    <source>
        <dbReference type="ARBA" id="ARBA00023015"/>
    </source>
</evidence>
<dbReference type="InterPro" id="IPR036388">
    <property type="entry name" value="WH-like_DNA-bd_sf"/>
</dbReference>
<gene>
    <name evidence="5" type="ORF">U27_03662</name>
</gene>
<feature type="domain" description="HTH arsR-type" evidence="4">
    <location>
        <begin position="12"/>
        <end position="116"/>
    </location>
</feature>
<accession>A0A081BWJ4</accession>
<evidence type="ECO:0000256" key="2">
    <source>
        <dbReference type="ARBA" id="ARBA00023125"/>
    </source>
</evidence>
<dbReference type="GO" id="GO:0003700">
    <property type="term" value="F:DNA-binding transcription factor activity"/>
    <property type="evidence" value="ECO:0007669"/>
    <property type="project" value="InterPro"/>
</dbReference>
<reference evidence="5 6" key="1">
    <citation type="journal article" date="2015" name="PeerJ">
        <title>First genomic representation of candidate bacterial phylum KSB3 points to enhanced environmental sensing as a trigger of wastewater bulking.</title>
        <authorList>
            <person name="Sekiguchi Y."/>
            <person name="Ohashi A."/>
            <person name="Parks D.H."/>
            <person name="Yamauchi T."/>
            <person name="Tyson G.W."/>
            <person name="Hugenholtz P."/>
        </authorList>
    </citation>
    <scope>NUCLEOTIDE SEQUENCE [LARGE SCALE GENOMIC DNA]</scope>
</reference>
<dbReference type="AlphaFoldDB" id="A0A081BWJ4"/>
<dbReference type="Pfam" id="PF01022">
    <property type="entry name" value="HTH_5"/>
    <property type="match status" value="1"/>
</dbReference>
<name>A0A081BWJ4_VECG1</name>
<organism evidence="5 6">
    <name type="scientific">Vecturithrix granuli</name>
    <dbReference type="NCBI Taxonomy" id="1499967"/>
    <lineage>
        <taxon>Bacteria</taxon>
        <taxon>Candidatus Moduliflexota</taxon>
        <taxon>Candidatus Vecturitrichia</taxon>
        <taxon>Candidatus Vecturitrichales</taxon>
        <taxon>Candidatus Vecturitrichaceae</taxon>
        <taxon>Candidatus Vecturithrix</taxon>
    </lineage>
</organism>
<evidence type="ECO:0000256" key="3">
    <source>
        <dbReference type="ARBA" id="ARBA00023163"/>
    </source>
</evidence>
<evidence type="ECO:0000313" key="5">
    <source>
        <dbReference type="EMBL" id="GAK56699.1"/>
    </source>
</evidence>
<dbReference type="NCBIfam" id="NF033788">
    <property type="entry name" value="HTH_metalloreg"/>
    <property type="match status" value="1"/>
</dbReference>
<keyword evidence="1" id="KW-0805">Transcription regulation</keyword>
<dbReference type="PROSITE" id="PS50987">
    <property type="entry name" value="HTH_ARSR_2"/>
    <property type="match status" value="1"/>
</dbReference>
<keyword evidence="3" id="KW-0804">Transcription</keyword>
<keyword evidence="2" id="KW-0238">DNA-binding</keyword>
<dbReference type="SUPFAM" id="SSF46785">
    <property type="entry name" value="Winged helix' DNA-binding domain"/>
    <property type="match status" value="1"/>
</dbReference>
<dbReference type="Gene3D" id="1.10.10.10">
    <property type="entry name" value="Winged helix-like DNA-binding domain superfamily/Winged helix DNA-binding domain"/>
    <property type="match status" value="1"/>
</dbReference>
<dbReference type="EMBL" id="DF820465">
    <property type="protein sequence ID" value="GAK56699.1"/>
    <property type="molecule type" value="Genomic_DNA"/>
</dbReference>
<dbReference type="eggNOG" id="COG0640">
    <property type="taxonomic scope" value="Bacteria"/>
</dbReference>
<dbReference type="InterPro" id="IPR051081">
    <property type="entry name" value="HTH_MetalResp_TranReg"/>
</dbReference>
<dbReference type="InterPro" id="IPR036390">
    <property type="entry name" value="WH_DNA-bd_sf"/>
</dbReference>
<dbReference type="SMART" id="SM00418">
    <property type="entry name" value="HTH_ARSR"/>
    <property type="match status" value="1"/>
</dbReference>
<evidence type="ECO:0000259" key="4">
    <source>
        <dbReference type="PROSITE" id="PS50987"/>
    </source>
</evidence>
<sequence>MIYTRVYKNEQAMKDFLSTLAELFKALGDPTRLNVLQLLTLNPERQLCVGAIARRLGVTQPAVSQHLKVLKHLGLVKASRDGYHIHYSINQDMLASYKTHIDELFTGVLTDQSPCPDWQHPAE</sequence>
<dbReference type="Proteomes" id="UP000030661">
    <property type="component" value="Unassembled WGS sequence"/>
</dbReference>
<dbReference type="PANTHER" id="PTHR33154:SF33">
    <property type="entry name" value="TRANSCRIPTIONAL REPRESSOR SDPR"/>
    <property type="match status" value="1"/>
</dbReference>
<dbReference type="InterPro" id="IPR001845">
    <property type="entry name" value="HTH_ArsR_DNA-bd_dom"/>
</dbReference>
<proteinExistence type="predicted"/>
<dbReference type="CDD" id="cd00090">
    <property type="entry name" value="HTH_ARSR"/>
    <property type="match status" value="1"/>
</dbReference>
<dbReference type="PANTHER" id="PTHR33154">
    <property type="entry name" value="TRANSCRIPTIONAL REGULATOR, ARSR FAMILY"/>
    <property type="match status" value="1"/>
</dbReference>
<dbReference type="GO" id="GO:0003677">
    <property type="term" value="F:DNA binding"/>
    <property type="evidence" value="ECO:0007669"/>
    <property type="project" value="UniProtKB-KW"/>
</dbReference>
<evidence type="ECO:0000313" key="6">
    <source>
        <dbReference type="Proteomes" id="UP000030661"/>
    </source>
</evidence>
<dbReference type="PRINTS" id="PR00778">
    <property type="entry name" value="HTHARSR"/>
</dbReference>